<proteinExistence type="predicted"/>
<accession>A0ABU0I6Z4</accession>
<dbReference type="RefSeq" id="WP_307156210.1">
    <property type="nucleotide sequence ID" value="NZ_JAUSWH010000001.1"/>
</dbReference>
<feature type="transmembrane region" description="Helical" evidence="1">
    <location>
        <begin position="94"/>
        <end position="115"/>
    </location>
</feature>
<keyword evidence="1" id="KW-0812">Transmembrane</keyword>
<feature type="transmembrane region" description="Helical" evidence="1">
    <location>
        <begin position="68"/>
        <end position="88"/>
    </location>
</feature>
<dbReference type="NCBIfam" id="NF004633">
    <property type="entry name" value="PRK05978.1"/>
    <property type="match status" value="1"/>
</dbReference>
<protein>
    <submittedName>
        <fullName evidence="2">Uncharacterized protein (DUF983 family)</fullName>
    </submittedName>
</protein>
<reference evidence="2 3" key="1">
    <citation type="submission" date="2023-07" db="EMBL/GenBank/DDBJ databases">
        <title>Genomic Encyclopedia of Type Strains, Phase IV (KMG-IV): sequencing the most valuable type-strain genomes for metagenomic binning, comparative biology and taxonomic classification.</title>
        <authorList>
            <person name="Goeker M."/>
        </authorList>
    </citation>
    <scope>NUCLEOTIDE SEQUENCE [LARGE SCALE GENOMIC DNA]</scope>
    <source>
        <strain evidence="2 3">DSM 100301</strain>
    </source>
</reference>
<evidence type="ECO:0000313" key="2">
    <source>
        <dbReference type="EMBL" id="MDQ0453991.1"/>
    </source>
</evidence>
<organism evidence="2 3">
    <name type="scientific">Rhizobium paknamense</name>
    <dbReference type="NCBI Taxonomy" id="1206817"/>
    <lineage>
        <taxon>Bacteria</taxon>
        <taxon>Pseudomonadati</taxon>
        <taxon>Pseudomonadota</taxon>
        <taxon>Alphaproteobacteria</taxon>
        <taxon>Hyphomicrobiales</taxon>
        <taxon>Rhizobiaceae</taxon>
        <taxon>Rhizobium/Agrobacterium group</taxon>
        <taxon>Rhizobium</taxon>
    </lineage>
</organism>
<sequence>MDKTGSIAPQRFGGGQDSERKLGLAIKRGLACSCPHCGTGKLFRAYLKPVDRCAVCGEDYSHQRSDDLPPYIVIVIVGHVLLTGFMLTDMQFNISPWAHLAIWSPIAVILSLAIIQPIKGGVIGLQWALRMHGFGGEDDRPEDDADRFPPA</sequence>
<dbReference type="Pfam" id="PF06170">
    <property type="entry name" value="DUF983"/>
    <property type="match status" value="1"/>
</dbReference>
<comment type="caution">
    <text evidence="2">The sequence shown here is derived from an EMBL/GenBank/DDBJ whole genome shotgun (WGS) entry which is preliminary data.</text>
</comment>
<keyword evidence="1" id="KW-1133">Transmembrane helix</keyword>
<evidence type="ECO:0000256" key="1">
    <source>
        <dbReference type="SAM" id="Phobius"/>
    </source>
</evidence>
<dbReference type="EMBL" id="JAUSWH010000001">
    <property type="protein sequence ID" value="MDQ0453991.1"/>
    <property type="molecule type" value="Genomic_DNA"/>
</dbReference>
<keyword evidence="3" id="KW-1185">Reference proteome</keyword>
<dbReference type="Proteomes" id="UP001235269">
    <property type="component" value="Unassembled WGS sequence"/>
</dbReference>
<keyword evidence="1" id="KW-0472">Membrane</keyword>
<gene>
    <name evidence="2" type="ORF">QO005_000306</name>
</gene>
<name>A0ABU0I6Z4_9HYPH</name>
<dbReference type="InterPro" id="IPR009325">
    <property type="entry name" value="DUF983"/>
</dbReference>
<evidence type="ECO:0000313" key="3">
    <source>
        <dbReference type="Proteomes" id="UP001235269"/>
    </source>
</evidence>